<dbReference type="EMBL" id="KB007857">
    <property type="protein sequence ID" value="ELR23476.1"/>
    <property type="molecule type" value="Genomic_DNA"/>
</dbReference>
<feature type="region of interest" description="Disordered" evidence="3">
    <location>
        <begin position="483"/>
        <end position="512"/>
    </location>
</feature>
<keyword evidence="6" id="KW-1185">Reference proteome</keyword>
<dbReference type="SUPFAM" id="SSF117281">
    <property type="entry name" value="Kelch motif"/>
    <property type="match status" value="1"/>
</dbReference>
<dbReference type="OrthoDB" id="10251809at2759"/>
<evidence type="ECO:0000313" key="5">
    <source>
        <dbReference type="EMBL" id="ELR23476.1"/>
    </source>
</evidence>
<keyword evidence="2" id="KW-0677">Repeat</keyword>
<evidence type="ECO:0000256" key="1">
    <source>
        <dbReference type="ARBA" id="ARBA00022441"/>
    </source>
</evidence>
<keyword evidence="1" id="KW-0880">Kelch repeat</keyword>
<dbReference type="GeneID" id="14924456"/>
<dbReference type="AlphaFoldDB" id="L8HGA8"/>
<evidence type="ECO:0000259" key="4">
    <source>
        <dbReference type="PROSITE" id="PS50097"/>
    </source>
</evidence>
<dbReference type="PANTHER" id="PTHR24413">
    <property type="entry name" value="SPECKLE-TYPE POZ PROTEIN"/>
    <property type="match status" value="1"/>
</dbReference>
<dbReference type="SUPFAM" id="SSF54695">
    <property type="entry name" value="POZ domain"/>
    <property type="match status" value="1"/>
</dbReference>
<sequence>MEKEDQRLAGSSSKRRRTNMPSDDAAPFPYAEEGLLNEAATRRAPVQWRCVEPAQDHLPARRHGHTLTLVGRRLFMLGGKVPYRPGALDVQIFDLDTRVWSSHTADHEAVAGGDAPTHRWGHSACLMGSSDLVIFGGFDHECNMASWKMIIFGGACCVGGPYRYYQDVVMLDWDEMKWTTCKCVGDKPSGRSQHSARYDSTHVFGDVHLLRLVGRPLAWQRVQLTGLGPESLAQLAPRDFRIFSARRPLISVGSYSVVLGGFNERVRALYSESTSEDDKDYDDREYKVHILDMRLRRWVRVLGVGLGPCELMQGGAANGWEAMIFGGTEGVSSEENALCALDLSPFFLPTLSRRAPPSPLSALSADLRGLLEQETYKDVSFVLEEDKVIRAHRCILAARCPVLRAMLESGMAESGAEVIPIRDLPYAGFYALLQFIYTGTADITAHVAQDVFVVAHQYGMEDLKDQCEHELVSQLLSGAPLEVETGGGEEAGRGKEAATDDLVATSPDETSAGSPSLAALLIFLRLADLHSARKLAAICLGTRLGRLTDCWTPPDLLAANHLHYAPGLADNHLLAEAGGPLSPDLRLALERTIAHLQQQRA</sequence>
<organism evidence="5 6">
    <name type="scientific">Acanthamoeba castellanii (strain ATCC 30010 / Neff)</name>
    <dbReference type="NCBI Taxonomy" id="1257118"/>
    <lineage>
        <taxon>Eukaryota</taxon>
        <taxon>Amoebozoa</taxon>
        <taxon>Discosea</taxon>
        <taxon>Longamoebia</taxon>
        <taxon>Centramoebida</taxon>
        <taxon>Acanthamoebidae</taxon>
        <taxon>Acanthamoeba</taxon>
    </lineage>
</organism>
<dbReference type="SMART" id="SM00225">
    <property type="entry name" value="BTB"/>
    <property type="match status" value="1"/>
</dbReference>
<dbReference type="Pfam" id="PF24681">
    <property type="entry name" value="Kelch_KLHDC2_KLHL20_DRC7"/>
    <property type="match status" value="1"/>
</dbReference>
<dbReference type="KEGG" id="acan:ACA1_070970"/>
<reference evidence="5 6" key="1">
    <citation type="journal article" date="2013" name="Genome Biol.">
        <title>Genome of Acanthamoeba castellanii highlights extensive lateral gene transfer and early evolution of tyrosine kinase signaling.</title>
        <authorList>
            <person name="Clarke M."/>
            <person name="Lohan A.J."/>
            <person name="Liu B."/>
            <person name="Lagkouvardos I."/>
            <person name="Roy S."/>
            <person name="Zafar N."/>
            <person name="Bertelli C."/>
            <person name="Schilde C."/>
            <person name="Kianianmomeni A."/>
            <person name="Burglin T.R."/>
            <person name="Frech C."/>
            <person name="Turcotte B."/>
            <person name="Kopec K.O."/>
            <person name="Synnott J.M."/>
            <person name="Choo C."/>
            <person name="Paponov I."/>
            <person name="Finkler A."/>
            <person name="Soon Heng Tan C."/>
            <person name="Hutchins A.P."/>
            <person name="Weinmeier T."/>
            <person name="Rattei T."/>
            <person name="Chu J.S."/>
            <person name="Gimenez G."/>
            <person name="Irimia M."/>
            <person name="Rigden D.J."/>
            <person name="Fitzpatrick D.A."/>
            <person name="Lorenzo-Morales J."/>
            <person name="Bateman A."/>
            <person name="Chiu C.H."/>
            <person name="Tang P."/>
            <person name="Hegemann P."/>
            <person name="Fromm H."/>
            <person name="Raoult D."/>
            <person name="Greub G."/>
            <person name="Miranda-Saavedra D."/>
            <person name="Chen N."/>
            <person name="Nash P."/>
            <person name="Ginger M.L."/>
            <person name="Horn M."/>
            <person name="Schaap P."/>
            <person name="Caler L."/>
            <person name="Loftus B."/>
        </authorList>
    </citation>
    <scope>NUCLEOTIDE SEQUENCE [LARGE SCALE GENOMIC DNA]</scope>
    <source>
        <strain evidence="5 6">Neff</strain>
    </source>
</reference>
<protein>
    <submittedName>
        <fullName evidence="5">BTB/POZ domain containing protein</fullName>
    </submittedName>
</protein>
<dbReference type="PROSITE" id="PS50097">
    <property type="entry name" value="BTB"/>
    <property type="match status" value="1"/>
</dbReference>
<dbReference type="InterPro" id="IPR011333">
    <property type="entry name" value="SKP1/BTB/POZ_sf"/>
</dbReference>
<dbReference type="InterPro" id="IPR000210">
    <property type="entry name" value="BTB/POZ_dom"/>
</dbReference>
<dbReference type="Gene3D" id="2.120.10.80">
    <property type="entry name" value="Kelch-type beta propeller"/>
    <property type="match status" value="2"/>
</dbReference>
<dbReference type="STRING" id="1257118.L8HGA8"/>
<proteinExistence type="predicted"/>
<feature type="region of interest" description="Disordered" evidence="3">
    <location>
        <begin position="1"/>
        <end position="28"/>
    </location>
</feature>
<dbReference type="RefSeq" id="XP_004353004.1">
    <property type="nucleotide sequence ID" value="XM_004352952.1"/>
</dbReference>
<name>L8HGA8_ACACF</name>
<feature type="domain" description="BTB" evidence="4">
    <location>
        <begin position="377"/>
        <end position="445"/>
    </location>
</feature>
<dbReference type="Pfam" id="PF00651">
    <property type="entry name" value="BTB"/>
    <property type="match status" value="1"/>
</dbReference>
<dbReference type="Gene3D" id="3.30.710.10">
    <property type="entry name" value="Potassium Channel Kv1.1, Chain A"/>
    <property type="match status" value="1"/>
</dbReference>
<dbReference type="VEuPathDB" id="AmoebaDB:ACA1_070970"/>
<evidence type="ECO:0000256" key="3">
    <source>
        <dbReference type="SAM" id="MobiDB-lite"/>
    </source>
</evidence>
<dbReference type="Proteomes" id="UP000011083">
    <property type="component" value="Unassembled WGS sequence"/>
</dbReference>
<evidence type="ECO:0000313" key="6">
    <source>
        <dbReference type="Proteomes" id="UP000011083"/>
    </source>
</evidence>
<evidence type="ECO:0000256" key="2">
    <source>
        <dbReference type="ARBA" id="ARBA00022737"/>
    </source>
</evidence>
<accession>L8HGA8</accession>
<gene>
    <name evidence="5" type="ORF">ACA1_070970</name>
</gene>
<dbReference type="InterPro" id="IPR015915">
    <property type="entry name" value="Kelch-typ_b-propeller"/>
</dbReference>